<proteinExistence type="inferred from homology"/>
<dbReference type="PROSITE" id="PS50109">
    <property type="entry name" value="HIS_KIN"/>
    <property type="match status" value="1"/>
</dbReference>
<evidence type="ECO:0000259" key="12">
    <source>
        <dbReference type="PROSITE" id="PS50113"/>
    </source>
</evidence>
<dbReference type="CDD" id="cd00082">
    <property type="entry name" value="HisKA"/>
    <property type="match status" value="1"/>
</dbReference>
<evidence type="ECO:0000259" key="11">
    <source>
        <dbReference type="PROSITE" id="PS50112"/>
    </source>
</evidence>
<keyword evidence="7" id="KW-0902">Two-component regulatory system</keyword>
<evidence type="ECO:0000256" key="6">
    <source>
        <dbReference type="ARBA" id="ARBA00022777"/>
    </source>
</evidence>
<evidence type="ECO:0000256" key="7">
    <source>
        <dbReference type="ARBA" id="ARBA00023012"/>
    </source>
</evidence>
<dbReference type="InterPro" id="IPR013656">
    <property type="entry name" value="PAS_4"/>
</dbReference>
<dbReference type="PROSITE" id="PS50113">
    <property type="entry name" value="PAC"/>
    <property type="match status" value="2"/>
</dbReference>
<dbReference type="InterPro" id="IPR052162">
    <property type="entry name" value="Sensor_kinase/Photoreceptor"/>
</dbReference>
<feature type="domain" description="Histidine kinase" evidence="10">
    <location>
        <begin position="781"/>
        <end position="1019"/>
    </location>
</feature>
<dbReference type="GO" id="GO:0000155">
    <property type="term" value="F:phosphorelay sensor kinase activity"/>
    <property type="evidence" value="ECO:0007669"/>
    <property type="project" value="InterPro"/>
</dbReference>
<dbReference type="Gene3D" id="1.10.287.130">
    <property type="match status" value="1"/>
</dbReference>
<gene>
    <name evidence="13" type="ORF">KME25_22890</name>
</gene>
<dbReference type="PANTHER" id="PTHR43304:SF1">
    <property type="entry name" value="PAC DOMAIN-CONTAINING PROTEIN"/>
    <property type="match status" value="1"/>
</dbReference>
<dbReference type="SMART" id="SM00091">
    <property type="entry name" value="PAS"/>
    <property type="match status" value="3"/>
</dbReference>
<evidence type="ECO:0000313" key="14">
    <source>
        <dbReference type="Proteomes" id="UP000753908"/>
    </source>
</evidence>
<feature type="domain" description="Phytochrome chromophore attachment site" evidence="9">
    <location>
        <begin position="58"/>
        <end position="187"/>
    </location>
</feature>
<evidence type="ECO:0000256" key="8">
    <source>
        <dbReference type="SAM" id="Coils"/>
    </source>
</evidence>
<dbReference type="PANTHER" id="PTHR43304">
    <property type="entry name" value="PHYTOCHROME-LIKE PROTEIN CPH1"/>
    <property type="match status" value="1"/>
</dbReference>
<feature type="coiled-coil region" evidence="8">
    <location>
        <begin position="736"/>
        <end position="774"/>
    </location>
</feature>
<sequence>MTIAEPNGVEPSTSTQPVGVAIHSCPNLLQGVAQATNQLLTTEDDAIAINRALATLGQVTSVDRVYIFEIHPHPETGDPARSQRFEWARETVTAEIDNPLWQNLSYAACGVSHWYETLKVGHSFSALVRELSAAERQILEPPGVVSILVVPIPVHGKLWGFLGFDDCHSERRWSEDESAVLMTMAATIGSCIAQQQAEVALRESQLRLEKIAANVPGMIFQFLQRPDGSRSVLYASSGCRELYELEPEEIQANFQVLADLMHPDDLEAYEQSVAASAATGETWVWEGRMVTPSGKLKWIQCASRLERQPNGDLLWDGLVVDITDRKKAEEDLRASEGRLQSFFEATFEAVLIHDRGTILDVNCATEALYGYSRAELIGRSVLEITAPCSWDLIRSRVKSPSDLPIEAMGLKKDGTIFVGEVSAKDIVYQGHKARVVGMRDITARKQAEDALRQSEAKNRALLHAIPDLIFRFSRDGTYLDCQAENASDLVAPASGLIGKKLQDFVPAPVSQQFMEYMAKVLTTGVTETLEYQLPINNKLRYWEGRFAVCGNDEVLVIAREITERKRAEEERQLTVQRDRLLAQIALRIRQSLDLEQILQTTVTEVRQFLECDRVFFTHIDKHLRGEVCVESVSPKWGSVIEVLRGNPTYIKEIKALFESGNVQVISDVTQAGVSPLRAQYFAQYQVKACLAVPIIVSDKLFGNLVAHQCDRTRQWQPFEVELLRALSTQVAIAIQQAQLYQQVQALNTNLERQVEERTQQLKQKYTELQELNRLKDIFLYAVSHDLRTPVLGWLMVLKNLLNHEPSAVSCQPSASIDNGQQMIAVSRSVLERMVQSSDRQLRLINSLLEVHTSEVAGVALEREPLQIGELVQLLVEDMEPLLTKNQVTLVNQVPTNLPMINADSCQLRRVFENLLTNAFNHNPMGIQLILDAQVKKGMIYCTVTDNGVGMSQELCDRLFQLYFVAQDAKDSPQGHRPYTGLGLGLYLCRQIITAHGGEIGVKSRQRAGTTFWFSLPTTHKKVPAKGYGR</sequence>
<evidence type="ECO:0000256" key="1">
    <source>
        <dbReference type="ARBA" id="ARBA00000085"/>
    </source>
</evidence>
<dbReference type="InterPro" id="IPR016132">
    <property type="entry name" value="Phyto_chromo_attachment"/>
</dbReference>
<keyword evidence="8" id="KW-0175">Coiled coil</keyword>
<dbReference type="Gene3D" id="3.30.450.20">
    <property type="entry name" value="PAS domain"/>
    <property type="match status" value="3"/>
</dbReference>
<keyword evidence="4" id="KW-0597">Phosphoprotein</keyword>
<dbReference type="SMART" id="SM00086">
    <property type="entry name" value="PAC"/>
    <property type="match status" value="2"/>
</dbReference>
<evidence type="ECO:0000256" key="4">
    <source>
        <dbReference type="ARBA" id="ARBA00022553"/>
    </source>
</evidence>
<dbReference type="InterPro" id="IPR003594">
    <property type="entry name" value="HATPase_dom"/>
</dbReference>
<evidence type="ECO:0000313" key="13">
    <source>
        <dbReference type="EMBL" id="MBW4547258.1"/>
    </source>
</evidence>
<dbReference type="InterPro" id="IPR000700">
    <property type="entry name" value="PAS-assoc_C"/>
</dbReference>
<dbReference type="InterPro" id="IPR001610">
    <property type="entry name" value="PAC"/>
</dbReference>
<dbReference type="NCBIfam" id="TIGR00229">
    <property type="entry name" value="sensory_box"/>
    <property type="match status" value="2"/>
</dbReference>
<dbReference type="SUPFAM" id="SSF55785">
    <property type="entry name" value="PYP-like sensor domain (PAS domain)"/>
    <property type="match status" value="3"/>
</dbReference>
<dbReference type="CDD" id="cd00075">
    <property type="entry name" value="HATPase"/>
    <property type="match status" value="1"/>
</dbReference>
<name>A0A951UBA8_9CYAN</name>
<dbReference type="AlphaFoldDB" id="A0A951UBA8"/>
<dbReference type="SUPFAM" id="SSF55874">
    <property type="entry name" value="ATPase domain of HSP90 chaperone/DNA topoisomerase II/histidine kinase"/>
    <property type="match status" value="1"/>
</dbReference>
<feature type="domain" description="Phytochrome chromophore attachment site" evidence="9">
    <location>
        <begin position="593"/>
        <end position="729"/>
    </location>
</feature>
<dbReference type="EC" id="2.7.13.3" evidence="3"/>
<reference evidence="13" key="1">
    <citation type="submission" date="2021-05" db="EMBL/GenBank/DDBJ databases">
        <authorList>
            <person name="Pietrasiak N."/>
            <person name="Ward R."/>
            <person name="Stajich J.E."/>
            <person name="Kurbessoian T."/>
        </authorList>
    </citation>
    <scope>NUCLEOTIDE SEQUENCE</scope>
    <source>
        <strain evidence="13">CPER-KK1</strain>
    </source>
</reference>
<dbReference type="InterPro" id="IPR035965">
    <property type="entry name" value="PAS-like_dom_sf"/>
</dbReference>
<dbReference type="PRINTS" id="PR00344">
    <property type="entry name" value="BCTRLSENSOR"/>
</dbReference>
<feature type="domain" description="PAC" evidence="12">
    <location>
        <begin position="283"/>
        <end position="334"/>
    </location>
</feature>
<dbReference type="InterPro" id="IPR000014">
    <property type="entry name" value="PAS"/>
</dbReference>
<protein>
    <recommendedName>
        <fullName evidence="3">histidine kinase</fullName>
        <ecNumber evidence="3">2.7.13.3</ecNumber>
    </recommendedName>
</protein>
<keyword evidence="5" id="KW-0808">Transferase</keyword>
<evidence type="ECO:0000256" key="2">
    <source>
        <dbReference type="ARBA" id="ARBA00006402"/>
    </source>
</evidence>
<dbReference type="PROSITE" id="PS50046">
    <property type="entry name" value="PHYTOCHROME_2"/>
    <property type="match status" value="2"/>
</dbReference>
<comment type="caution">
    <text evidence="13">The sequence shown here is derived from an EMBL/GenBank/DDBJ whole genome shotgun (WGS) entry which is preliminary data.</text>
</comment>
<dbReference type="Gene3D" id="3.30.450.40">
    <property type="match status" value="2"/>
</dbReference>
<dbReference type="CDD" id="cd00130">
    <property type="entry name" value="PAS"/>
    <property type="match status" value="2"/>
</dbReference>
<dbReference type="SMART" id="SM00387">
    <property type="entry name" value="HATPase_c"/>
    <property type="match status" value="1"/>
</dbReference>
<dbReference type="SUPFAM" id="SSF55781">
    <property type="entry name" value="GAF domain-like"/>
    <property type="match status" value="2"/>
</dbReference>
<dbReference type="Pfam" id="PF13426">
    <property type="entry name" value="PAS_9"/>
    <property type="match status" value="1"/>
</dbReference>
<reference evidence="13" key="2">
    <citation type="journal article" date="2022" name="Microbiol. Resour. Announc.">
        <title>Metagenome Sequencing to Explore Phylogenomics of Terrestrial Cyanobacteria.</title>
        <authorList>
            <person name="Ward R.D."/>
            <person name="Stajich J.E."/>
            <person name="Johansen J.R."/>
            <person name="Huntemann M."/>
            <person name="Clum A."/>
            <person name="Foster B."/>
            <person name="Foster B."/>
            <person name="Roux S."/>
            <person name="Palaniappan K."/>
            <person name="Varghese N."/>
            <person name="Mukherjee S."/>
            <person name="Reddy T.B.K."/>
            <person name="Daum C."/>
            <person name="Copeland A."/>
            <person name="Chen I.A."/>
            <person name="Ivanova N.N."/>
            <person name="Kyrpides N.C."/>
            <person name="Shapiro N."/>
            <person name="Eloe-Fadrosh E.A."/>
            <person name="Pietrasiak N."/>
        </authorList>
    </citation>
    <scope>NUCLEOTIDE SEQUENCE</scope>
    <source>
        <strain evidence="13">CPER-KK1</strain>
    </source>
</reference>
<evidence type="ECO:0000256" key="5">
    <source>
        <dbReference type="ARBA" id="ARBA00022679"/>
    </source>
</evidence>
<dbReference type="PROSITE" id="PS50112">
    <property type="entry name" value="PAS"/>
    <property type="match status" value="2"/>
</dbReference>
<evidence type="ECO:0000256" key="3">
    <source>
        <dbReference type="ARBA" id="ARBA00012438"/>
    </source>
</evidence>
<accession>A0A951UBA8</accession>
<feature type="domain" description="PAS" evidence="11">
    <location>
        <begin position="222"/>
        <end position="280"/>
    </location>
</feature>
<dbReference type="EMBL" id="JAHHIF010000038">
    <property type="protein sequence ID" value="MBW4547258.1"/>
    <property type="molecule type" value="Genomic_DNA"/>
</dbReference>
<feature type="domain" description="PAC" evidence="12">
    <location>
        <begin position="403"/>
        <end position="453"/>
    </location>
</feature>
<keyword evidence="6" id="KW-0418">Kinase</keyword>
<dbReference type="SUPFAM" id="SSF47384">
    <property type="entry name" value="Homodimeric domain of signal transducing histidine kinase"/>
    <property type="match status" value="1"/>
</dbReference>
<evidence type="ECO:0000259" key="9">
    <source>
        <dbReference type="PROSITE" id="PS50046"/>
    </source>
</evidence>
<dbReference type="SMART" id="SM00065">
    <property type="entry name" value="GAF"/>
    <property type="match status" value="2"/>
</dbReference>
<dbReference type="Pfam" id="PF08447">
    <property type="entry name" value="PAS_3"/>
    <property type="match status" value="1"/>
</dbReference>
<dbReference type="InterPro" id="IPR013655">
    <property type="entry name" value="PAS_fold_3"/>
</dbReference>
<comment type="similarity">
    <text evidence="2">In the N-terminal section; belongs to the phytochrome family.</text>
</comment>
<comment type="catalytic activity">
    <reaction evidence="1">
        <text>ATP + protein L-histidine = ADP + protein N-phospho-L-histidine.</text>
        <dbReference type="EC" id="2.7.13.3"/>
    </reaction>
</comment>
<dbReference type="Pfam" id="PF02518">
    <property type="entry name" value="HATPase_c"/>
    <property type="match status" value="1"/>
</dbReference>
<dbReference type="InterPro" id="IPR036890">
    <property type="entry name" value="HATPase_C_sf"/>
</dbReference>
<dbReference type="InterPro" id="IPR029016">
    <property type="entry name" value="GAF-like_dom_sf"/>
</dbReference>
<dbReference type="Pfam" id="PF01590">
    <property type="entry name" value="GAF"/>
    <property type="match status" value="2"/>
</dbReference>
<dbReference type="InterPro" id="IPR004358">
    <property type="entry name" value="Sig_transdc_His_kin-like_C"/>
</dbReference>
<dbReference type="InterPro" id="IPR003018">
    <property type="entry name" value="GAF"/>
</dbReference>
<dbReference type="InterPro" id="IPR005467">
    <property type="entry name" value="His_kinase_dom"/>
</dbReference>
<dbReference type="InterPro" id="IPR003661">
    <property type="entry name" value="HisK_dim/P_dom"/>
</dbReference>
<dbReference type="Gene3D" id="3.30.565.10">
    <property type="entry name" value="Histidine kinase-like ATPase, C-terminal domain"/>
    <property type="match status" value="1"/>
</dbReference>
<feature type="domain" description="PAS" evidence="11">
    <location>
        <begin position="335"/>
        <end position="387"/>
    </location>
</feature>
<dbReference type="Proteomes" id="UP000753908">
    <property type="component" value="Unassembled WGS sequence"/>
</dbReference>
<dbReference type="InterPro" id="IPR036097">
    <property type="entry name" value="HisK_dim/P_sf"/>
</dbReference>
<organism evidence="13 14">
    <name type="scientific">Symplocastrum torsivum CPER-KK1</name>
    <dbReference type="NCBI Taxonomy" id="450513"/>
    <lineage>
        <taxon>Bacteria</taxon>
        <taxon>Bacillati</taxon>
        <taxon>Cyanobacteriota</taxon>
        <taxon>Cyanophyceae</taxon>
        <taxon>Oscillatoriophycideae</taxon>
        <taxon>Oscillatoriales</taxon>
        <taxon>Microcoleaceae</taxon>
        <taxon>Symplocastrum</taxon>
    </lineage>
</organism>
<evidence type="ECO:0000259" key="10">
    <source>
        <dbReference type="PROSITE" id="PS50109"/>
    </source>
</evidence>
<dbReference type="Pfam" id="PF08448">
    <property type="entry name" value="PAS_4"/>
    <property type="match status" value="1"/>
</dbReference>